<evidence type="ECO:0000313" key="3">
    <source>
        <dbReference type="Proteomes" id="UP000239872"/>
    </source>
</evidence>
<comment type="caution">
    <text evidence="2">The sequence shown here is derived from an EMBL/GenBank/DDBJ whole genome shotgun (WGS) entry which is preliminary data.</text>
</comment>
<sequence>MQFNYTRSCSFVSYLKVLLVLLFAGASQSASAQITPSTGYTASQLVSKLVGAGVTTSGEVLTCASGASGEFMVTSSNLGLDCGVALTTGKVVTGGGQYGINVLTGVASGSFASVDNLAPGDAALTTLAGQPTKNACILEFDFIPSGDTIRFNYVFGSEEYPSFTCSNYNDVFGFLISGPGFGTGTNIALIPGTNIPVCINSVNSGVPSGGYLLADCNSIGPGSPFPAYFVNNAAGTSVTYDGFTTVLQAKAAVTPCTSYHLKLGIADAVDGVYDSGVFLEAGSLSSVPNTTLVAVGVGTIPYAIRSCAPGHVTFNTAATSCTPTIIKYLISGTAINGYDYATIADSVIIPPFGTTAIVNINPLLIPPSTPKTVILTVLIPDHCDPTLLVPDPLQSATLTIYDSFHINIVTPDTMICRGESVNIIVQPDTIFGVLMVYNWTPAAGLSSSVVLSPTATPTTTTTYIITGNVLVAAGCPDATDRITITVYDPPVLTVDSILVKTCVGVPVNLHVNATPVGVPYDYSWASGTYLSSTSISNPVTNPFATGDITYTVTVNPTAQPLCKSTATVTVHTLGDYTVGPVSSNICFPQTVTVTSTGSTEFSYVWTPSIGVATSTSRTPVISDSVVGNTVYTVTSSYANCPDYVHTITIHVDTPANLQTIVDTICLGMSTTYDVTVPGGLYYHYQWSSAPSTVLISNDTSSHPIFTPSAAGSYVLTSVIQPISAVCAVTAIVKLEVLPNVISVHPTDTAICLGQVVQVIGSGHPAFSYQWLPTAGIGVSNVLNALITPDTSALYTVTAHFHSCPDIYATLNLQVQPTPTVYIGGNRPLCEFDTLHINASVLPAWFTGYTYTWSPAADLDNTSTSTVVFDGTTTTTLHLVVTSSAGCTGQDSAVITLLPGNFAAPLPDLAFCPHDTAILNPAGGAGLSYHWYPSIYISDSLSNSPVIRPIASQSYYAIVTNANGCKDTVHFNTIVHPAALISVPDSVTLYPGENYPIEPITNCTTFTWFPYTGLSNPLISNPVATPDVSTLYIVKATTEYGCKAVDSINIIVNEETLIAVPNAFTPGTGVNGEFKIIKRGIANLNYFRIFNRWGNMVYESKNIDAGWDGSWKGEPQPFGVYVYSIQAVTSTGKVFNKQGNVTVIR</sequence>
<dbReference type="InterPro" id="IPR026341">
    <property type="entry name" value="T9SS_type_B"/>
</dbReference>
<keyword evidence="3" id="KW-1185">Reference proteome</keyword>
<name>A0A2S7SWB4_9BACT</name>
<evidence type="ECO:0000256" key="1">
    <source>
        <dbReference type="SAM" id="SignalP"/>
    </source>
</evidence>
<reference evidence="2 3" key="1">
    <citation type="submission" date="2018-01" db="EMBL/GenBank/DDBJ databases">
        <title>A novel member of the phylum Bacteroidetes isolated from glacier ice.</title>
        <authorList>
            <person name="Liu Q."/>
            <person name="Xin Y.-H."/>
        </authorList>
    </citation>
    <scope>NUCLEOTIDE SEQUENCE [LARGE SCALE GENOMIC DNA]</scope>
    <source>
        <strain evidence="2 3">RB1R16</strain>
    </source>
</reference>
<gene>
    <name evidence="2" type="ORF">CJD36_005285</name>
</gene>
<dbReference type="RefSeq" id="WP_105038099.1">
    <property type="nucleotide sequence ID" value="NZ_PPSL01000002.1"/>
</dbReference>
<dbReference type="NCBIfam" id="TIGR04131">
    <property type="entry name" value="Bac_Flav_CTERM"/>
    <property type="match status" value="1"/>
</dbReference>
<dbReference type="AlphaFoldDB" id="A0A2S7SWB4"/>
<dbReference type="Pfam" id="PF13585">
    <property type="entry name" value="CHU_C"/>
    <property type="match status" value="1"/>
</dbReference>
<feature type="signal peptide" evidence="1">
    <location>
        <begin position="1"/>
        <end position="32"/>
    </location>
</feature>
<dbReference type="InterPro" id="IPR049804">
    <property type="entry name" value="Choice_anch_L"/>
</dbReference>
<keyword evidence="1" id="KW-0732">Signal</keyword>
<accession>A0A2S7SWB4</accession>
<feature type="chain" id="PRO_5015490832" description="Ig-like domain-containing protein" evidence="1">
    <location>
        <begin position="33"/>
        <end position="1144"/>
    </location>
</feature>
<proteinExistence type="predicted"/>
<dbReference type="OrthoDB" id="602611at2"/>
<protein>
    <recommendedName>
        <fullName evidence="4">Ig-like domain-containing protein</fullName>
    </recommendedName>
</protein>
<dbReference type="EMBL" id="PPSL01000002">
    <property type="protein sequence ID" value="PQJ11220.1"/>
    <property type="molecule type" value="Genomic_DNA"/>
</dbReference>
<evidence type="ECO:0008006" key="4">
    <source>
        <dbReference type="Google" id="ProtNLM"/>
    </source>
</evidence>
<evidence type="ECO:0000313" key="2">
    <source>
        <dbReference type="EMBL" id="PQJ11220.1"/>
    </source>
</evidence>
<dbReference type="Proteomes" id="UP000239872">
    <property type="component" value="Unassembled WGS sequence"/>
</dbReference>
<dbReference type="NCBIfam" id="NF038133">
    <property type="entry name" value="choice_anch_L"/>
    <property type="match status" value="1"/>
</dbReference>
<organism evidence="2 3">
    <name type="scientific">Flavipsychrobacter stenotrophus</name>
    <dbReference type="NCBI Taxonomy" id="2077091"/>
    <lineage>
        <taxon>Bacteria</taxon>
        <taxon>Pseudomonadati</taxon>
        <taxon>Bacteroidota</taxon>
        <taxon>Chitinophagia</taxon>
        <taxon>Chitinophagales</taxon>
        <taxon>Chitinophagaceae</taxon>
        <taxon>Flavipsychrobacter</taxon>
    </lineage>
</organism>